<dbReference type="Proteomes" id="UP001225316">
    <property type="component" value="Unassembled WGS sequence"/>
</dbReference>
<reference evidence="11 12" key="1">
    <citation type="submission" date="2023-04" db="EMBL/GenBank/DDBJ databases">
        <title>A novel bacteria isolated from coastal sediment.</title>
        <authorList>
            <person name="Liu X.-J."/>
            <person name="Du Z.-J."/>
        </authorList>
    </citation>
    <scope>NUCLEOTIDE SEQUENCE [LARGE SCALE GENOMIC DNA]</scope>
    <source>
        <strain evidence="11 12">SDUM461003</strain>
    </source>
</reference>
<protein>
    <submittedName>
        <fullName evidence="11">MotA/TolQ/ExbB proton channel family protein</fullName>
    </submittedName>
</protein>
<evidence type="ECO:0000256" key="2">
    <source>
        <dbReference type="ARBA" id="ARBA00022448"/>
    </source>
</evidence>
<accession>A0ABU1AXQ1</accession>
<dbReference type="PANTHER" id="PTHR30625:SF15">
    <property type="entry name" value="BIOPOLYMER TRANSPORT PROTEIN EXBB"/>
    <property type="match status" value="1"/>
</dbReference>
<keyword evidence="6 9" id="KW-1133">Transmembrane helix</keyword>
<dbReference type="RefSeq" id="WP_308951671.1">
    <property type="nucleotide sequence ID" value="NZ_JARXHW010000045.1"/>
</dbReference>
<evidence type="ECO:0000313" key="11">
    <source>
        <dbReference type="EMBL" id="MDQ8208936.1"/>
    </source>
</evidence>
<organism evidence="11 12">
    <name type="scientific">Thalassobacterium maritimum</name>
    <dbReference type="NCBI Taxonomy" id="3041265"/>
    <lineage>
        <taxon>Bacteria</taxon>
        <taxon>Pseudomonadati</taxon>
        <taxon>Verrucomicrobiota</taxon>
        <taxon>Opitutia</taxon>
        <taxon>Puniceicoccales</taxon>
        <taxon>Coraliomargaritaceae</taxon>
        <taxon>Thalassobacterium</taxon>
    </lineage>
</organism>
<comment type="caution">
    <text evidence="11">The sequence shown here is derived from an EMBL/GenBank/DDBJ whole genome shotgun (WGS) entry which is preliminary data.</text>
</comment>
<keyword evidence="3" id="KW-1003">Cell membrane</keyword>
<evidence type="ECO:0000256" key="9">
    <source>
        <dbReference type="SAM" id="Phobius"/>
    </source>
</evidence>
<gene>
    <name evidence="11" type="ORF">QEH52_15520</name>
</gene>
<dbReference type="Pfam" id="PF01618">
    <property type="entry name" value="MotA_ExbB"/>
    <property type="match status" value="1"/>
</dbReference>
<name>A0ABU1AXQ1_9BACT</name>
<dbReference type="EMBL" id="JARXHW010000045">
    <property type="protein sequence ID" value="MDQ8208936.1"/>
    <property type="molecule type" value="Genomic_DNA"/>
</dbReference>
<evidence type="ECO:0000256" key="7">
    <source>
        <dbReference type="ARBA" id="ARBA00023136"/>
    </source>
</evidence>
<feature type="domain" description="MotA/TolQ/ExbB proton channel" evidence="10">
    <location>
        <begin position="150"/>
        <end position="252"/>
    </location>
</feature>
<keyword evidence="12" id="KW-1185">Reference proteome</keyword>
<evidence type="ECO:0000256" key="5">
    <source>
        <dbReference type="ARBA" id="ARBA00022927"/>
    </source>
</evidence>
<feature type="transmembrane region" description="Helical" evidence="9">
    <location>
        <begin position="179"/>
        <end position="204"/>
    </location>
</feature>
<proteinExistence type="inferred from homology"/>
<evidence type="ECO:0000256" key="1">
    <source>
        <dbReference type="ARBA" id="ARBA00004651"/>
    </source>
</evidence>
<evidence type="ECO:0000256" key="4">
    <source>
        <dbReference type="ARBA" id="ARBA00022692"/>
    </source>
</evidence>
<keyword evidence="5 8" id="KW-0653">Protein transport</keyword>
<evidence type="ECO:0000313" key="12">
    <source>
        <dbReference type="Proteomes" id="UP001225316"/>
    </source>
</evidence>
<feature type="transmembrane region" description="Helical" evidence="9">
    <location>
        <begin position="80"/>
        <end position="100"/>
    </location>
</feature>
<evidence type="ECO:0000256" key="6">
    <source>
        <dbReference type="ARBA" id="ARBA00022989"/>
    </source>
</evidence>
<dbReference type="InterPro" id="IPR050790">
    <property type="entry name" value="ExbB/TolQ_transport"/>
</dbReference>
<keyword evidence="7 9" id="KW-0472">Membrane</keyword>
<sequence>MKTFLNRIKTSINLSQLAPALQTVHASLQHSRCDCIRRTRQRGLWLASLLAPCLLQAQETSEAAASDSLNLWGLIQQGGWAMYPLGACSLAMFFLIFYSWKETSRKKFFSVEQVQAASVAVAAKDYKQAQSTIAEGKTLLGRALAPALPKLGTNREKAENLFIENLEAEENAVSQWVTYLNVVASVAPMIGLLGTVSGMISAFQTIGRGGMGRPELLAGDIGEALITTATGLVIGIPAMIAYFVLKNRLNTAMIATAQAGTEVLEAD</sequence>
<comment type="similarity">
    <text evidence="8">Belongs to the exbB/tolQ family.</text>
</comment>
<evidence type="ECO:0000256" key="8">
    <source>
        <dbReference type="RuleBase" id="RU004057"/>
    </source>
</evidence>
<dbReference type="PANTHER" id="PTHR30625">
    <property type="entry name" value="PROTEIN TOLQ"/>
    <property type="match status" value="1"/>
</dbReference>
<evidence type="ECO:0000256" key="3">
    <source>
        <dbReference type="ARBA" id="ARBA00022475"/>
    </source>
</evidence>
<keyword evidence="2 8" id="KW-0813">Transport</keyword>
<dbReference type="InterPro" id="IPR002898">
    <property type="entry name" value="MotA_ExbB_proton_chnl"/>
</dbReference>
<keyword evidence="4 9" id="KW-0812">Transmembrane</keyword>
<evidence type="ECO:0000259" key="10">
    <source>
        <dbReference type="Pfam" id="PF01618"/>
    </source>
</evidence>
<feature type="transmembrane region" description="Helical" evidence="9">
    <location>
        <begin position="224"/>
        <end position="245"/>
    </location>
</feature>
<comment type="subcellular location">
    <subcellularLocation>
        <location evidence="1">Cell membrane</location>
        <topology evidence="1">Multi-pass membrane protein</topology>
    </subcellularLocation>
    <subcellularLocation>
        <location evidence="8">Membrane</location>
        <topology evidence="8">Multi-pass membrane protein</topology>
    </subcellularLocation>
</comment>